<name>A0A6G1J3F5_9PLEO</name>
<evidence type="ECO:0000313" key="1">
    <source>
        <dbReference type="EMBL" id="KAF2684938.1"/>
    </source>
</evidence>
<sequence>MAAHSLNAVEGREMRTGTACTPASQAAEGEARHYERTGWLSRCSPTRSTSGDWPVCVTIIAPKGPATPSERSKWRASRAVTKLSLAEGPLLRVLSRTAMMADEWSSLCKAVTPGVSFDRENQPARCESRPLLSTHIAIQPVILPGTISLSAQSIVICAR</sequence>
<dbReference type="Proteomes" id="UP000799291">
    <property type="component" value="Unassembled WGS sequence"/>
</dbReference>
<evidence type="ECO:0000313" key="2">
    <source>
        <dbReference type="Proteomes" id="UP000799291"/>
    </source>
</evidence>
<dbReference type="AlphaFoldDB" id="A0A6G1J3F5"/>
<reference evidence="1" key="1">
    <citation type="journal article" date="2020" name="Stud. Mycol.">
        <title>101 Dothideomycetes genomes: a test case for predicting lifestyles and emergence of pathogens.</title>
        <authorList>
            <person name="Haridas S."/>
            <person name="Albert R."/>
            <person name="Binder M."/>
            <person name="Bloem J."/>
            <person name="Labutti K."/>
            <person name="Salamov A."/>
            <person name="Andreopoulos B."/>
            <person name="Baker S."/>
            <person name="Barry K."/>
            <person name="Bills G."/>
            <person name="Bluhm B."/>
            <person name="Cannon C."/>
            <person name="Castanera R."/>
            <person name="Culley D."/>
            <person name="Daum C."/>
            <person name="Ezra D."/>
            <person name="Gonzalez J."/>
            <person name="Henrissat B."/>
            <person name="Kuo A."/>
            <person name="Liang C."/>
            <person name="Lipzen A."/>
            <person name="Lutzoni F."/>
            <person name="Magnuson J."/>
            <person name="Mondo S."/>
            <person name="Nolan M."/>
            <person name="Ohm R."/>
            <person name="Pangilinan J."/>
            <person name="Park H.-J."/>
            <person name="Ramirez L."/>
            <person name="Alfaro M."/>
            <person name="Sun H."/>
            <person name="Tritt A."/>
            <person name="Yoshinaga Y."/>
            <person name="Zwiers L.-H."/>
            <person name="Turgeon B."/>
            <person name="Goodwin S."/>
            <person name="Spatafora J."/>
            <person name="Crous P."/>
            <person name="Grigoriev I."/>
        </authorList>
    </citation>
    <scope>NUCLEOTIDE SEQUENCE</scope>
    <source>
        <strain evidence="1">CBS 122367</strain>
    </source>
</reference>
<accession>A0A6G1J3F5</accession>
<dbReference type="EMBL" id="MU005580">
    <property type="protein sequence ID" value="KAF2684938.1"/>
    <property type="molecule type" value="Genomic_DNA"/>
</dbReference>
<keyword evidence="2" id="KW-1185">Reference proteome</keyword>
<organism evidence="1 2">
    <name type="scientific">Lentithecium fluviatile CBS 122367</name>
    <dbReference type="NCBI Taxonomy" id="1168545"/>
    <lineage>
        <taxon>Eukaryota</taxon>
        <taxon>Fungi</taxon>
        <taxon>Dikarya</taxon>
        <taxon>Ascomycota</taxon>
        <taxon>Pezizomycotina</taxon>
        <taxon>Dothideomycetes</taxon>
        <taxon>Pleosporomycetidae</taxon>
        <taxon>Pleosporales</taxon>
        <taxon>Massarineae</taxon>
        <taxon>Lentitheciaceae</taxon>
        <taxon>Lentithecium</taxon>
    </lineage>
</organism>
<proteinExistence type="predicted"/>
<protein>
    <submittedName>
        <fullName evidence="1">Uncharacterized protein</fullName>
    </submittedName>
</protein>
<gene>
    <name evidence="1" type="ORF">K458DRAFT_403874</name>
</gene>